<accession>A0A9D3SUE0</accession>
<organism evidence="1 2">
    <name type="scientific">Hemibagrus wyckioides</name>
    <dbReference type="NCBI Taxonomy" id="337641"/>
    <lineage>
        <taxon>Eukaryota</taxon>
        <taxon>Metazoa</taxon>
        <taxon>Chordata</taxon>
        <taxon>Craniata</taxon>
        <taxon>Vertebrata</taxon>
        <taxon>Euteleostomi</taxon>
        <taxon>Actinopterygii</taxon>
        <taxon>Neopterygii</taxon>
        <taxon>Teleostei</taxon>
        <taxon>Ostariophysi</taxon>
        <taxon>Siluriformes</taxon>
        <taxon>Bagridae</taxon>
        <taxon>Hemibagrus</taxon>
    </lineage>
</organism>
<keyword evidence="2" id="KW-1185">Reference proteome</keyword>
<evidence type="ECO:0000313" key="2">
    <source>
        <dbReference type="Proteomes" id="UP000824219"/>
    </source>
</evidence>
<proteinExistence type="predicted"/>
<dbReference type="EMBL" id="JAHKSW010000005">
    <property type="protein sequence ID" value="KAG7332269.1"/>
    <property type="molecule type" value="Genomic_DNA"/>
</dbReference>
<name>A0A9D3SUE0_9TELE</name>
<dbReference type="OrthoDB" id="8951038at2759"/>
<dbReference type="AlphaFoldDB" id="A0A9D3SUE0"/>
<reference evidence="1 2" key="1">
    <citation type="submission" date="2021-06" db="EMBL/GenBank/DDBJ databases">
        <title>Chromosome-level genome assembly of the red-tail catfish (Hemibagrus wyckioides).</title>
        <authorList>
            <person name="Shao F."/>
        </authorList>
    </citation>
    <scope>NUCLEOTIDE SEQUENCE [LARGE SCALE GENOMIC DNA]</scope>
    <source>
        <strain evidence="1">EC202008001</strain>
        <tissue evidence="1">Blood</tissue>
    </source>
</reference>
<comment type="caution">
    <text evidence="1">The sequence shown here is derived from an EMBL/GenBank/DDBJ whole genome shotgun (WGS) entry which is preliminary data.</text>
</comment>
<protein>
    <submittedName>
        <fullName evidence="1">Uncharacterized protein</fullName>
    </submittedName>
</protein>
<sequence>MCNFVFWGKYNISGVKTQPQKTKSSISRNQLDSIFKELEDKVITLMKNELKRFRKLLSPDYPACTDRDVDDEDLHSIREGMLKITLHVLKIMNHTDPLTHCTTAVGV</sequence>
<dbReference type="Proteomes" id="UP000824219">
    <property type="component" value="Linkage Group LG05"/>
</dbReference>
<evidence type="ECO:0000313" key="1">
    <source>
        <dbReference type="EMBL" id="KAG7332269.1"/>
    </source>
</evidence>
<gene>
    <name evidence="1" type="ORF">KOW79_004103</name>
</gene>